<feature type="coiled-coil region" evidence="3">
    <location>
        <begin position="427"/>
        <end position="454"/>
    </location>
</feature>
<dbReference type="SMART" id="SM00238">
    <property type="entry name" value="BIR"/>
    <property type="match status" value="1"/>
</dbReference>
<accession>A0A0M8MJM0</accession>
<comment type="caution">
    <text evidence="5">The sequence shown here is derived from an EMBL/GenBank/DDBJ whole genome shotgun (WGS) entry which is preliminary data.</text>
</comment>
<dbReference type="STRING" id="77020.A0A0M8MJM0"/>
<evidence type="ECO:0000256" key="4">
    <source>
        <dbReference type="SAM" id="MobiDB-lite"/>
    </source>
</evidence>
<dbReference type="PANTHER" id="PTHR46771">
    <property type="entry name" value="DETERIN"/>
    <property type="match status" value="1"/>
</dbReference>
<dbReference type="InterPro" id="IPR001370">
    <property type="entry name" value="BIR_rpt"/>
</dbReference>
<evidence type="ECO:0000256" key="1">
    <source>
        <dbReference type="ARBA" id="ARBA00022723"/>
    </source>
</evidence>
<dbReference type="PROSITE" id="PS50143">
    <property type="entry name" value="BIR_REPEAT_2"/>
    <property type="match status" value="1"/>
</dbReference>
<dbReference type="InterPro" id="IPR051190">
    <property type="entry name" value="Baculoviral_IAP"/>
</dbReference>
<feature type="compositionally biased region" description="Basic and acidic residues" evidence="4">
    <location>
        <begin position="282"/>
        <end position="306"/>
    </location>
</feature>
<protein>
    <recommendedName>
        <fullName evidence="7">Protein bir1</fullName>
    </recommendedName>
</protein>
<dbReference type="CDD" id="cd00022">
    <property type="entry name" value="BIR"/>
    <property type="match status" value="1"/>
</dbReference>
<evidence type="ECO:0000256" key="2">
    <source>
        <dbReference type="ARBA" id="ARBA00022833"/>
    </source>
</evidence>
<reference evidence="5 6" key="1">
    <citation type="submission" date="2015-07" db="EMBL/GenBank/DDBJ databases">
        <title>Draft Genome Sequence of Malassezia furfur CBS1878 and Malassezia pachydermatis CBS1879.</title>
        <authorList>
            <person name="Triana S."/>
            <person name="Ohm R."/>
            <person name="Gonzalez A."/>
            <person name="DeCock H."/>
            <person name="Restrepo S."/>
            <person name="Celis A."/>
        </authorList>
    </citation>
    <scope>NUCLEOTIDE SEQUENCE [LARGE SCALE GENOMIC DNA]</scope>
    <source>
        <strain evidence="5 6">CBS 1879</strain>
    </source>
</reference>
<sequence length="454" mass="50676">MGSVRGPRARTVSNRSRWKKETAFEAIQKSKEAGRKHTVKGGVARLSFGPDGPGDDDDTLWVWDEEELLPNGSAMTAARKATFDDRWPYTGRRGWRPTSNKLSEAGFHYTPTDDEEDGCACIYCGVELGGWEKTDDPIHEHQRRRPDCPFFHCIIATALDEDEQSQHEGDTSHKRSASGEVRKGKKGSYKEEDSLDDISMEILPRKKRTTRSVSARGRTVAAAEPVSAEEEVPLEFSLSHMNEDDVVEQTSHEVPQAPSIDKDESQAILTMPSTPPESMPVEEPRHSTPSPKKTDTQDHSMADLEFVHSSALPPPTRSSPTLEAVSTIPAPVQNSTSDTPPSTKSLSQSVAMSTNESDDEAMVENLVTSPLPPTKPALSLPRIEEYLPIPFPHRHSSIDVPPMPDPHQVTVLEWVTQQQTYLLDTMRERIEQRLASMRQKNAEERKKLEKTLRS</sequence>
<feature type="compositionally biased region" description="Polar residues" evidence="4">
    <location>
        <begin position="332"/>
        <end position="355"/>
    </location>
</feature>
<proteinExistence type="predicted"/>
<evidence type="ECO:0000313" key="5">
    <source>
        <dbReference type="EMBL" id="KOS12878.1"/>
    </source>
</evidence>
<dbReference type="GO" id="GO:0046872">
    <property type="term" value="F:metal ion binding"/>
    <property type="evidence" value="ECO:0007669"/>
    <property type="project" value="UniProtKB-KW"/>
</dbReference>
<dbReference type="RefSeq" id="XP_017990510.1">
    <property type="nucleotide sequence ID" value="XM_018135019.1"/>
</dbReference>
<dbReference type="Proteomes" id="UP000037751">
    <property type="component" value="Unassembled WGS sequence"/>
</dbReference>
<name>A0A0M8MJM0_9BASI</name>
<dbReference type="OrthoDB" id="2196114at2759"/>
<keyword evidence="6" id="KW-1185">Reference proteome</keyword>
<dbReference type="EMBL" id="LGAV01000008">
    <property type="protein sequence ID" value="KOS12878.1"/>
    <property type="molecule type" value="Genomic_DNA"/>
</dbReference>
<dbReference type="AlphaFoldDB" id="A0A0M8MJM0"/>
<dbReference type="PANTHER" id="PTHR46771:SF5">
    <property type="entry name" value="DETERIN"/>
    <property type="match status" value="1"/>
</dbReference>
<evidence type="ECO:0008006" key="7">
    <source>
        <dbReference type="Google" id="ProtNLM"/>
    </source>
</evidence>
<dbReference type="Pfam" id="PF00653">
    <property type="entry name" value="BIR"/>
    <property type="match status" value="1"/>
</dbReference>
<dbReference type="VEuPathDB" id="FungiDB:Malapachy_0502"/>
<gene>
    <name evidence="5" type="ORF">Malapachy_0502</name>
</gene>
<dbReference type="Gene3D" id="1.10.1170.10">
    <property type="entry name" value="Inhibitor Of Apoptosis Protein (2mihbC-IAP-1), Chain A"/>
    <property type="match status" value="1"/>
</dbReference>
<keyword evidence="2" id="KW-0862">Zinc</keyword>
<keyword evidence="3" id="KW-0175">Coiled coil</keyword>
<evidence type="ECO:0000256" key="3">
    <source>
        <dbReference type="SAM" id="Coils"/>
    </source>
</evidence>
<dbReference type="SUPFAM" id="SSF57924">
    <property type="entry name" value="Inhibitor of apoptosis (IAP) repeat"/>
    <property type="match status" value="1"/>
</dbReference>
<keyword evidence="1" id="KW-0479">Metal-binding</keyword>
<evidence type="ECO:0000313" key="6">
    <source>
        <dbReference type="Proteomes" id="UP000037751"/>
    </source>
</evidence>
<organism evidence="5 6">
    <name type="scientific">Malassezia pachydermatis</name>
    <dbReference type="NCBI Taxonomy" id="77020"/>
    <lineage>
        <taxon>Eukaryota</taxon>
        <taxon>Fungi</taxon>
        <taxon>Dikarya</taxon>
        <taxon>Basidiomycota</taxon>
        <taxon>Ustilaginomycotina</taxon>
        <taxon>Malasseziomycetes</taxon>
        <taxon>Malasseziales</taxon>
        <taxon>Malasseziaceae</taxon>
        <taxon>Malassezia</taxon>
    </lineage>
</organism>
<feature type="region of interest" description="Disordered" evidence="4">
    <location>
        <begin position="161"/>
        <end position="377"/>
    </location>
</feature>
<dbReference type="GeneID" id="28726894"/>
<feature type="compositionally biased region" description="Basic and acidic residues" evidence="4">
    <location>
        <begin position="164"/>
        <end position="173"/>
    </location>
</feature>